<dbReference type="EMBL" id="JAAXLA010000008">
    <property type="protein sequence ID" value="NMH97004.1"/>
    <property type="molecule type" value="Genomic_DNA"/>
</dbReference>
<dbReference type="InterPro" id="IPR017941">
    <property type="entry name" value="Rieske_2Fe-2S"/>
</dbReference>
<evidence type="ECO:0000259" key="7">
    <source>
        <dbReference type="PROSITE" id="PS51296"/>
    </source>
</evidence>
<organism evidence="8 9">
    <name type="scientific">Pseudonocardia acidicola</name>
    <dbReference type="NCBI Taxonomy" id="2724939"/>
    <lineage>
        <taxon>Bacteria</taxon>
        <taxon>Bacillati</taxon>
        <taxon>Actinomycetota</taxon>
        <taxon>Actinomycetes</taxon>
        <taxon>Pseudonocardiales</taxon>
        <taxon>Pseudonocardiaceae</taxon>
        <taxon>Pseudonocardia</taxon>
    </lineage>
</organism>
<evidence type="ECO:0000256" key="4">
    <source>
        <dbReference type="ARBA" id="ARBA00023014"/>
    </source>
</evidence>
<evidence type="ECO:0000256" key="1">
    <source>
        <dbReference type="ARBA" id="ARBA00022714"/>
    </source>
</evidence>
<sequence>MSAAVTNTASWVPVLRLDELWEGEMTAVTVNGVSVLLVNVDGGVRAYRNRCPHQEWALDEGDFDGEVIVCSRHLWEFDARSGAGRNPATCSLAGYPCRVDENGMIQVDLGSP</sequence>
<dbReference type="PANTHER" id="PTHR21496">
    <property type="entry name" value="FERREDOXIN-RELATED"/>
    <property type="match status" value="1"/>
</dbReference>
<evidence type="ECO:0000256" key="6">
    <source>
        <dbReference type="ARBA" id="ARBA00038001"/>
    </source>
</evidence>
<dbReference type="Proteomes" id="UP000820669">
    <property type="component" value="Unassembled WGS sequence"/>
</dbReference>
<evidence type="ECO:0000256" key="5">
    <source>
        <dbReference type="ARBA" id="ARBA00034078"/>
    </source>
</evidence>
<evidence type="ECO:0000313" key="8">
    <source>
        <dbReference type="EMBL" id="NMH97004.1"/>
    </source>
</evidence>
<gene>
    <name evidence="8" type="ORF">HF526_06680</name>
</gene>
<keyword evidence="3" id="KW-0408">Iron</keyword>
<evidence type="ECO:0000256" key="2">
    <source>
        <dbReference type="ARBA" id="ARBA00022723"/>
    </source>
</evidence>
<dbReference type="Pfam" id="PF00355">
    <property type="entry name" value="Rieske"/>
    <property type="match status" value="1"/>
</dbReference>
<comment type="caution">
    <text evidence="8">The sequence shown here is derived from an EMBL/GenBank/DDBJ whole genome shotgun (WGS) entry which is preliminary data.</text>
</comment>
<accession>A0ABX1S7W6</accession>
<name>A0ABX1S7W6_9PSEU</name>
<dbReference type="PANTHER" id="PTHR21496:SF0">
    <property type="entry name" value="RIESKE DOMAIN-CONTAINING PROTEIN"/>
    <property type="match status" value="1"/>
</dbReference>
<protein>
    <submittedName>
        <fullName evidence="8">Rieske 2Fe-2S domain-containing protein</fullName>
    </submittedName>
</protein>
<evidence type="ECO:0000313" key="9">
    <source>
        <dbReference type="Proteomes" id="UP000820669"/>
    </source>
</evidence>
<feature type="domain" description="Rieske" evidence="7">
    <location>
        <begin position="11"/>
        <end position="106"/>
    </location>
</feature>
<reference evidence="8 9" key="1">
    <citation type="submission" date="2020-04" db="EMBL/GenBank/DDBJ databases">
        <authorList>
            <person name="Klaysubun C."/>
            <person name="Duangmal K."/>
            <person name="Lipun K."/>
        </authorList>
    </citation>
    <scope>NUCLEOTIDE SEQUENCE [LARGE SCALE GENOMIC DNA]</scope>
    <source>
        <strain evidence="8 9">K10HN5</strain>
    </source>
</reference>
<keyword evidence="2" id="KW-0479">Metal-binding</keyword>
<dbReference type="SUPFAM" id="SSF50022">
    <property type="entry name" value="ISP domain"/>
    <property type="match status" value="1"/>
</dbReference>
<evidence type="ECO:0000256" key="3">
    <source>
        <dbReference type="ARBA" id="ARBA00023004"/>
    </source>
</evidence>
<keyword evidence="4" id="KW-0411">Iron-sulfur</keyword>
<comment type="cofactor">
    <cofactor evidence="5">
        <name>[2Fe-2S] cluster</name>
        <dbReference type="ChEBI" id="CHEBI:190135"/>
    </cofactor>
</comment>
<keyword evidence="9" id="KW-1185">Reference proteome</keyword>
<comment type="similarity">
    <text evidence="6">Belongs to the bacterial ring-hydroxylating dioxygenase ferredoxin component family.</text>
</comment>
<keyword evidence="1" id="KW-0001">2Fe-2S</keyword>
<proteinExistence type="inferred from homology"/>
<dbReference type="Gene3D" id="2.102.10.10">
    <property type="entry name" value="Rieske [2Fe-2S] iron-sulphur domain"/>
    <property type="match status" value="1"/>
</dbReference>
<dbReference type="PROSITE" id="PS51296">
    <property type="entry name" value="RIESKE"/>
    <property type="match status" value="1"/>
</dbReference>
<dbReference type="InterPro" id="IPR036922">
    <property type="entry name" value="Rieske_2Fe-2S_sf"/>
</dbReference>